<evidence type="ECO:0000256" key="1">
    <source>
        <dbReference type="SAM" id="Phobius"/>
    </source>
</evidence>
<feature type="transmembrane region" description="Helical" evidence="1">
    <location>
        <begin position="176"/>
        <end position="195"/>
    </location>
</feature>
<feature type="transmembrane region" description="Helical" evidence="1">
    <location>
        <begin position="36"/>
        <end position="58"/>
    </location>
</feature>
<reference evidence="2 3" key="1">
    <citation type="submission" date="2020-08" db="EMBL/GenBank/DDBJ databases">
        <title>Genomic Encyclopedia of Type Strains, Phase IV (KMG-IV): sequencing the most valuable type-strain genomes for metagenomic binning, comparative biology and taxonomic classification.</title>
        <authorList>
            <person name="Goeker M."/>
        </authorList>
    </citation>
    <scope>NUCLEOTIDE SEQUENCE [LARGE SCALE GENOMIC DNA]</scope>
    <source>
        <strain evidence="2 3">DSM 29853</strain>
    </source>
</reference>
<accession>A0A7W6J889</accession>
<dbReference type="EMBL" id="JACIEZ010000010">
    <property type="protein sequence ID" value="MBB4066552.1"/>
    <property type="molecule type" value="Genomic_DNA"/>
</dbReference>
<dbReference type="Proteomes" id="UP000528286">
    <property type="component" value="Unassembled WGS sequence"/>
</dbReference>
<dbReference type="RefSeq" id="WP_183367820.1">
    <property type="nucleotide sequence ID" value="NZ_JACIEZ010000010.1"/>
</dbReference>
<proteinExistence type="predicted"/>
<feature type="transmembrane region" description="Helical" evidence="1">
    <location>
        <begin position="113"/>
        <end position="134"/>
    </location>
</feature>
<dbReference type="AlphaFoldDB" id="A0A7W6J889"/>
<feature type="transmembrane region" description="Helical" evidence="1">
    <location>
        <begin position="88"/>
        <end position="107"/>
    </location>
</feature>
<feature type="transmembrane region" description="Helical" evidence="1">
    <location>
        <begin position="64"/>
        <end position="81"/>
    </location>
</feature>
<sequence length="280" mass="28407">MIADLILWTVLVPLALGLALGLFSRHAGERRALGGGLLFVLALLAVVAIEGMPVFPPVAGKQKLPFVLAGLAVLFFLLGHVRRPAGRLPAAATVLLAAAVPAVWIGYRILSAAPVKAFLVFGLLFFFALAAALLSPSPRSRAQGQAPLAALLFALIATAVVSVTGGYIGMAQVCGAAAAATGGWLLLSYVAYLGGDDAAMHPGPQPLLAWLVLTALLMAVTALLAPSANPVALVLAALPLALAAWLERRGPDLPRALQPVAAGAICAVPALAAILVSVLA</sequence>
<evidence type="ECO:0000313" key="3">
    <source>
        <dbReference type="Proteomes" id="UP000528286"/>
    </source>
</evidence>
<organism evidence="2 3">
    <name type="scientific">Gellertiella hungarica</name>
    <dbReference type="NCBI Taxonomy" id="1572859"/>
    <lineage>
        <taxon>Bacteria</taxon>
        <taxon>Pseudomonadati</taxon>
        <taxon>Pseudomonadota</taxon>
        <taxon>Alphaproteobacteria</taxon>
        <taxon>Hyphomicrobiales</taxon>
        <taxon>Rhizobiaceae</taxon>
        <taxon>Gellertiella</taxon>
    </lineage>
</organism>
<protein>
    <submittedName>
        <fullName evidence="2">Uncharacterized protein</fullName>
    </submittedName>
</protein>
<feature type="transmembrane region" description="Helical" evidence="1">
    <location>
        <begin position="260"/>
        <end position="279"/>
    </location>
</feature>
<gene>
    <name evidence="2" type="ORF">GGR23_003769</name>
</gene>
<feature type="transmembrane region" description="Helical" evidence="1">
    <location>
        <begin position="146"/>
        <end position="170"/>
    </location>
</feature>
<feature type="transmembrane region" description="Helical" evidence="1">
    <location>
        <begin position="207"/>
        <end position="225"/>
    </location>
</feature>
<keyword evidence="1" id="KW-1133">Transmembrane helix</keyword>
<comment type="caution">
    <text evidence="2">The sequence shown here is derived from an EMBL/GenBank/DDBJ whole genome shotgun (WGS) entry which is preliminary data.</text>
</comment>
<name>A0A7W6J889_9HYPH</name>
<evidence type="ECO:0000313" key="2">
    <source>
        <dbReference type="EMBL" id="MBB4066552.1"/>
    </source>
</evidence>
<keyword evidence="1" id="KW-0472">Membrane</keyword>
<keyword evidence="3" id="KW-1185">Reference proteome</keyword>
<keyword evidence="1" id="KW-0812">Transmembrane</keyword>
<feature type="transmembrane region" description="Helical" evidence="1">
    <location>
        <begin position="6"/>
        <end position="24"/>
    </location>
</feature>